<dbReference type="InterPro" id="IPR003772">
    <property type="entry name" value="YceD"/>
</dbReference>
<keyword evidence="2" id="KW-1185">Reference proteome</keyword>
<dbReference type="AlphaFoldDB" id="A0AAW9S1J9"/>
<name>A0AAW9S1J9_9HYPH</name>
<sequence length="177" mass="19077">MTAHPLSRIVRRDNVPADGLELVIEADPQERETLARLFDIPAVQSLEGTFHVAPWRSRGLKVQGHVEARVEQTCVVTLDPVENTVSEDVEVYFAAEGAAARAPQADAAVEAERDIEELVGDQIDIGALAAEHVALGLDPYPRKPGVEFAPGEFDDGEEEEKGPFAALSALKGAREGE</sequence>
<gene>
    <name evidence="1" type="ORF">V3328_19650</name>
</gene>
<comment type="caution">
    <text evidence="1">The sequence shown here is derived from an EMBL/GenBank/DDBJ whole genome shotgun (WGS) entry which is preliminary data.</text>
</comment>
<dbReference type="Proteomes" id="UP001378188">
    <property type="component" value="Unassembled WGS sequence"/>
</dbReference>
<dbReference type="RefSeq" id="WP_340331415.1">
    <property type="nucleotide sequence ID" value="NZ_JAZHOF010000008.1"/>
</dbReference>
<evidence type="ECO:0000313" key="1">
    <source>
        <dbReference type="EMBL" id="MEJ8573716.1"/>
    </source>
</evidence>
<reference evidence="1 2" key="1">
    <citation type="submission" date="2024-02" db="EMBL/GenBank/DDBJ databases">
        <title>Genome analysis and characterization of Microbaculum marinisediminis sp. nov., isolated from marine sediment.</title>
        <authorList>
            <person name="Du Z.-J."/>
            <person name="Ye Y.-Q."/>
            <person name="Zhang Z.-R."/>
            <person name="Yuan S.-M."/>
            <person name="Zhang X.-Y."/>
        </authorList>
    </citation>
    <scope>NUCLEOTIDE SEQUENCE [LARGE SCALE GENOMIC DNA]</scope>
    <source>
        <strain evidence="1 2">SDUM1044001</strain>
    </source>
</reference>
<dbReference type="Pfam" id="PF02620">
    <property type="entry name" value="YceD"/>
    <property type="match status" value="1"/>
</dbReference>
<organism evidence="1 2">
    <name type="scientific">Microbaculum marinum</name>
    <dbReference type="NCBI Taxonomy" id="1764581"/>
    <lineage>
        <taxon>Bacteria</taxon>
        <taxon>Pseudomonadati</taxon>
        <taxon>Pseudomonadota</taxon>
        <taxon>Alphaproteobacteria</taxon>
        <taxon>Hyphomicrobiales</taxon>
        <taxon>Tepidamorphaceae</taxon>
        <taxon>Microbaculum</taxon>
    </lineage>
</organism>
<accession>A0AAW9S1J9</accession>
<evidence type="ECO:0000313" key="2">
    <source>
        <dbReference type="Proteomes" id="UP001378188"/>
    </source>
</evidence>
<protein>
    <submittedName>
        <fullName evidence="1">DUF177 domain-containing protein</fullName>
    </submittedName>
</protein>
<proteinExistence type="predicted"/>
<dbReference type="EMBL" id="JAZHOF010000008">
    <property type="protein sequence ID" value="MEJ8573716.1"/>
    <property type="molecule type" value="Genomic_DNA"/>
</dbReference>